<protein>
    <submittedName>
        <fullName evidence="3">Site-specific DNA recombinase</fullName>
    </submittedName>
</protein>
<dbReference type="InterPro" id="IPR025827">
    <property type="entry name" value="Zn_ribbon_recom_dom"/>
</dbReference>
<feature type="domain" description="Recombinase" evidence="2">
    <location>
        <begin position="166"/>
        <end position="290"/>
    </location>
</feature>
<name>A0A1H0N3H3_9MICO</name>
<proteinExistence type="predicted"/>
<dbReference type="SMART" id="SM00857">
    <property type="entry name" value="Resolvase"/>
    <property type="match status" value="1"/>
</dbReference>
<dbReference type="PANTHER" id="PTHR30461">
    <property type="entry name" value="DNA-INVERTASE FROM LAMBDOID PROPHAGE"/>
    <property type="match status" value="1"/>
</dbReference>
<dbReference type="GO" id="GO:0003677">
    <property type="term" value="F:DNA binding"/>
    <property type="evidence" value="ECO:0007669"/>
    <property type="project" value="InterPro"/>
</dbReference>
<dbReference type="EMBL" id="LT629711">
    <property type="protein sequence ID" value="SDO87274.1"/>
    <property type="molecule type" value="Genomic_DNA"/>
</dbReference>
<dbReference type="Gene3D" id="3.40.50.1390">
    <property type="entry name" value="Resolvase, N-terminal catalytic domain"/>
    <property type="match status" value="1"/>
</dbReference>
<dbReference type="InterPro" id="IPR006119">
    <property type="entry name" value="Resolv_N"/>
</dbReference>
<keyword evidence="4" id="KW-1185">Reference proteome</keyword>
<dbReference type="Pfam" id="PF13408">
    <property type="entry name" value="Zn_ribbon_recom"/>
    <property type="match status" value="1"/>
</dbReference>
<gene>
    <name evidence="3" type="ORF">SAMN04489867_0813</name>
</gene>
<evidence type="ECO:0000313" key="4">
    <source>
        <dbReference type="Proteomes" id="UP000199077"/>
    </source>
</evidence>
<dbReference type="GO" id="GO:0000150">
    <property type="term" value="F:DNA strand exchange activity"/>
    <property type="evidence" value="ECO:0007669"/>
    <property type="project" value="InterPro"/>
</dbReference>
<organism evidence="3 4">
    <name type="scientific">Pedococcus dokdonensis</name>
    <dbReference type="NCBI Taxonomy" id="443156"/>
    <lineage>
        <taxon>Bacteria</taxon>
        <taxon>Bacillati</taxon>
        <taxon>Actinomycetota</taxon>
        <taxon>Actinomycetes</taxon>
        <taxon>Micrococcales</taxon>
        <taxon>Intrasporangiaceae</taxon>
        <taxon>Pedococcus</taxon>
    </lineage>
</organism>
<dbReference type="PROSITE" id="PS51736">
    <property type="entry name" value="RECOMBINASES_3"/>
    <property type="match status" value="1"/>
</dbReference>
<evidence type="ECO:0000259" key="2">
    <source>
        <dbReference type="PROSITE" id="PS51737"/>
    </source>
</evidence>
<dbReference type="Proteomes" id="UP000199077">
    <property type="component" value="Chromosome I"/>
</dbReference>
<sequence length="494" mass="54055">MGQKRAAVYCRISDDRSGKEAGVQRQREDCLALVAREGWSLVHDGPTDTFTDNDVSAFSGKKRPAYRRLVEAVTAGEVDYIVTWHNDRLHRRPVELEALIALVERTKVKVATVKAGEFDLSTRQGITMARLGVTIANDASMATRERVQRAMRERAEQGKVHGALRTYGYAGRRNDDGTHTIEVVPEEAAVIREAARRVMAGEALLSVVKDFNARGISSLRGGQWSRSTLRGVLVSARVAGWREHTEGRTNGAHGSLWRGGEFVAKAEWKGILTRQQVEQLRRALTDPARARKASGRTYLLSGGLVVCGMCGTPLRGRPTRNGLRDYTCTAPPVGRGCGSVSIKQDALDTYVRDLVRAAIADGRVAERLRAGSGDADEAVALVSSLETDLAALAEDHGAGRITRPEWMAAREPLTARLDAARRDLARRDGAESLALVSGGLDAWDRRWHEAGRSGLVDRQRAMLRAVMASVAVGPAVRGRNRFDPDRVSEPDWRA</sequence>
<dbReference type="InterPro" id="IPR036162">
    <property type="entry name" value="Resolvase-like_N_sf"/>
</dbReference>
<dbReference type="PANTHER" id="PTHR30461:SF23">
    <property type="entry name" value="DNA RECOMBINASE-RELATED"/>
    <property type="match status" value="1"/>
</dbReference>
<dbReference type="PROSITE" id="PS51737">
    <property type="entry name" value="RECOMBINASE_DNA_BIND"/>
    <property type="match status" value="1"/>
</dbReference>
<dbReference type="Gene3D" id="3.90.1750.20">
    <property type="entry name" value="Putative Large Serine Recombinase, Chain B, Domain 2"/>
    <property type="match status" value="1"/>
</dbReference>
<dbReference type="SUPFAM" id="SSF53041">
    <property type="entry name" value="Resolvase-like"/>
    <property type="match status" value="1"/>
</dbReference>
<evidence type="ECO:0000313" key="3">
    <source>
        <dbReference type="EMBL" id="SDO87274.1"/>
    </source>
</evidence>
<dbReference type="InterPro" id="IPR050639">
    <property type="entry name" value="SSR_resolvase"/>
</dbReference>
<feature type="domain" description="Resolvase/invertase-type recombinase catalytic" evidence="1">
    <location>
        <begin position="5"/>
        <end position="158"/>
    </location>
</feature>
<dbReference type="Pfam" id="PF07508">
    <property type="entry name" value="Recombinase"/>
    <property type="match status" value="1"/>
</dbReference>
<reference evidence="4" key="1">
    <citation type="submission" date="2016-10" db="EMBL/GenBank/DDBJ databases">
        <authorList>
            <person name="Varghese N."/>
            <person name="Submissions S."/>
        </authorList>
    </citation>
    <scope>NUCLEOTIDE SEQUENCE [LARGE SCALE GENOMIC DNA]</scope>
    <source>
        <strain evidence="4">DSM 22329</strain>
    </source>
</reference>
<accession>A0A1H0N3H3</accession>
<dbReference type="CDD" id="cd00338">
    <property type="entry name" value="Ser_Recombinase"/>
    <property type="match status" value="1"/>
</dbReference>
<dbReference type="InterPro" id="IPR011109">
    <property type="entry name" value="DNA_bind_recombinase_dom"/>
</dbReference>
<dbReference type="Pfam" id="PF00239">
    <property type="entry name" value="Resolvase"/>
    <property type="match status" value="1"/>
</dbReference>
<evidence type="ECO:0000259" key="1">
    <source>
        <dbReference type="PROSITE" id="PS51736"/>
    </source>
</evidence>
<dbReference type="InterPro" id="IPR038109">
    <property type="entry name" value="DNA_bind_recomb_sf"/>
</dbReference>
<dbReference type="AlphaFoldDB" id="A0A1H0N3H3"/>